<dbReference type="InterPro" id="IPR036095">
    <property type="entry name" value="PTS_EIIB-like_sf"/>
</dbReference>
<sequence length="91" mass="10109">MKKILAVCGQGLGSSLLIEMNLKDVLANLNRDDLEAAHTNLNSFDPTDTDILAVVCGLDLEESIDFDRKIILQNLFDKNELETKLESFLAN</sequence>
<dbReference type="InterPro" id="IPR013011">
    <property type="entry name" value="PTS_EIIB_2"/>
</dbReference>
<dbReference type="Pfam" id="PF02302">
    <property type="entry name" value="PTS_IIB"/>
    <property type="match status" value="1"/>
</dbReference>
<dbReference type="Gene3D" id="3.40.50.2300">
    <property type="match status" value="1"/>
</dbReference>
<proteinExistence type="predicted"/>
<dbReference type="PROSITE" id="PS51099">
    <property type="entry name" value="PTS_EIIB_TYPE_2"/>
    <property type="match status" value="1"/>
</dbReference>
<protein>
    <submittedName>
        <fullName evidence="1">PTS system, ascorbate-specific IIB component</fullName>
    </submittedName>
</protein>
<evidence type="ECO:0000313" key="2">
    <source>
        <dbReference type="Proteomes" id="UP000232222"/>
    </source>
</evidence>
<dbReference type="CDD" id="cd05563">
    <property type="entry name" value="PTS_IIB_ascorbate"/>
    <property type="match status" value="1"/>
</dbReference>
<dbReference type="AlphaFoldDB" id="A0A2K8NR96"/>
<evidence type="ECO:0000313" key="1">
    <source>
        <dbReference type="EMBL" id="ATZ16304.1"/>
    </source>
</evidence>
<dbReference type="Proteomes" id="UP000232222">
    <property type="component" value="Chromosome"/>
</dbReference>
<keyword evidence="2" id="KW-1185">Reference proteome</keyword>
<dbReference type="InterPro" id="IPR003501">
    <property type="entry name" value="PTS_EIIB_2/3"/>
</dbReference>
<dbReference type="GO" id="GO:0009401">
    <property type="term" value="P:phosphoenolpyruvate-dependent sugar phosphotransferase system"/>
    <property type="evidence" value="ECO:0007669"/>
    <property type="project" value="InterPro"/>
</dbReference>
<gene>
    <name evidence="1" type="primary">sgaB</name>
    <name evidence="1" type="ORF">EFREU_v1c02780</name>
</gene>
<dbReference type="EMBL" id="CP024962">
    <property type="protein sequence ID" value="ATZ16304.1"/>
    <property type="molecule type" value="Genomic_DNA"/>
</dbReference>
<accession>A0A2K8NR96</accession>
<organism evidence="1 2">
    <name type="scientific">Entomoplasma freundtii</name>
    <dbReference type="NCBI Taxonomy" id="74700"/>
    <lineage>
        <taxon>Bacteria</taxon>
        <taxon>Bacillati</taxon>
        <taxon>Mycoplasmatota</taxon>
        <taxon>Mollicutes</taxon>
        <taxon>Entomoplasmatales</taxon>
        <taxon>Entomoplasmataceae</taxon>
        <taxon>Entomoplasma</taxon>
    </lineage>
</organism>
<dbReference type="RefSeq" id="WP_100609255.1">
    <property type="nucleotide sequence ID" value="NZ_SORK01000002.1"/>
</dbReference>
<dbReference type="SUPFAM" id="SSF52794">
    <property type="entry name" value="PTS system IIB component-like"/>
    <property type="match status" value="1"/>
</dbReference>
<dbReference type="OrthoDB" id="6603449at2"/>
<name>A0A2K8NR96_9MOLU</name>
<reference evidence="1 2" key="1">
    <citation type="submission" date="2017-11" db="EMBL/GenBank/DDBJ databases">
        <title>Genome sequence of Entomoplasma freundtii BARC 318 (ATCC 51999).</title>
        <authorList>
            <person name="Lo W.-S."/>
            <person name="Gasparich G.E."/>
            <person name="Kuo C.-H."/>
        </authorList>
    </citation>
    <scope>NUCLEOTIDE SEQUENCE [LARGE SCALE GENOMIC DNA]</scope>
    <source>
        <strain evidence="1 2">BARC 318</strain>
    </source>
</reference>
<dbReference type="GO" id="GO:0008982">
    <property type="term" value="F:protein-N(PI)-phosphohistidine-sugar phosphotransferase activity"/>
    <property type="evidence" value="ECO:0007669"/>
    <property type="project" value="InterPro"/>
</dbReference>
<dbReference type="KEGG" id="efr:EFREU_v1c02780"/>